<dbReference type="AlphaFoldDB" id="A0AAD7MCZ4"/>
<evidence type="ECO:0000313" key="2">
    <source>
        <dbReference type="EMBL" id="KAJ7710946.1"/>
    </source>
</evidence>
<accession>A0AAD7MCZ4</accession>
<feature type="compositionally biased region" description="Pro residues" evidence="1">
    <location>
        <begin position="452"/>
        <end position="463"/>
    </location>
</feature>
<feature type="region of interest" description="Disordered" evidence="1">
    <location>
        <begin position="446"/>
        <end position="473"/>
    </location>
</feature>
<comment type="caution">
    <text evidence="2">The sequence shown here is derived from an EMBL/GenBank/DDBJ whole genome shotgun (WGS) entry which is preliminary data.</text>
</comment>
<proteinExistence type="predicted"/>
<sequence>MSVKFPSRRGGGSSTLFHNALYSTANFWNHESRSPFLVPIYSRWLSLSDLASKETLYAPHTSPPFQSRRYQPRTPLAHAPSALSLQHRAGYTDTPFRNPHSTSPASVSRVLPSPRIPLLSLALSLTLVSPANPAPSSKTAYTPSARTPAASERVVAASFTERSSAPSQYHHLSLIYHGGRELSPHRHRRSLQTQCTPSVPPSSMLFKKRCAVTTRMRISFSTSDSAFWPSIFLTALTLRAKPAYRLHKGRVLRAACDVRPSASAQPFRMTSSFRILSSSCRLRPSRAYPYTLVILLTSQRLQQLRSSPSVTYLEDCACAFMDTTSMCMCKRPWRIRLGARIDAVVPIPRPSSRWASWTSHPVPAHSRGTAGEHRICHSAALADGQLRYTGNDGRQTPISRELLPMPPAQIPERCKRWMQILRRWVRLAAPRTSLIQECCLRQWHTHSRPRSPLCPPPLLPPFPEPRRSSELTI</sequence>
<name>A0AAD7MCZ4_MYCRO</name>
<gene>
    <name evidence="2" type="ORF">B0H17DRAFT_1190612</name>
</gene>
<organism evidence="2 3">
    <name type="scientific">Mycena rosella</name>
    <name type="common">Pink bonnet</name>
    <name type="synonym">Agaricus rosellus</name>
    <dbReference type="NCBI Taxonomy" id="1033263"/>
    <lineage>
        <taxon>Eukaryota</taxon>
        <taxon>Fungi</taxon>
        <taxon>Dikarya</taxon>
        <taxon>Basidiomycota</taxon>
        <taxon>Agaricomycotina</taxon>
        <taxon>Agaricomycetes</taxon>
        <taxon>Agaricomycetidae</taxon>
        <taxon>Agaricales</taxon>
        <taxon>Marasmiineae</taxon>
        <taxon>Mycenaceae</taxon>
        <taxon>Mycena</taxon>
    </lineage>
</organism>
<protein>
    <submittedName>
        <fullName evidence="2">Uncharacterized protein</fullName>
    </submittedName>
</protein>
<evidence type="ECO:0000256" key="1">
    <source>
        <dbReference type="SAM" id="MobiDB-lite"/>
    </source>
</evidence>
<keyword evidence="3" id="KW-1185">Reference proteome</keyword>
<evidence type="ECO:0000313" key="3">
    <source>
        <dbReference type="Proteomes" id="UP001221757"/>
    </source>
</evidence>
<dbReference type="EMBL" id="JARKIE010000001">
    <property type="protein sequence ID" value="KAJ7710946.1"/>
    <property type="molecule type" value="Genomic_DNA"/>
</dbReference>
<feature type="compositionally biased region" description="Basic and acidic residues" evidence="1">
    <location>
        <begin position="464"/>
        <end position="473"/>
    </location>
</feature>
<reference evidence="2" key="1">
    <citation type="submission" date="2023-03" db="EMBL/GenBank/DDBJ databases">
        <title>Massive genome expansion in bonnet fungi (Mycena s.s.) driven by repeated elements and novel gene families across ecological guilds.</title>
        <authorList>
            <consortium name="Lawrence Berkeley National Laboratory"/>
            <person name="Harder C.B."/>
            <person name="Miyauchi S."/>
            <person name="Viragh M."/>
            <person name="Kuo A."/>
            <person name="Thoen E."/>
            <person name="Andreopoulos B."/>
            <person name="Lu D."/>
            <person name="Skrede I."/>
            <person name="Drula E."/>
            <person name="Henrissat B."/>
            <person name="Morin E."/>
            <person name="Kohler A."/>
            <person name="Barry K."/>
            <person name="LaButti K."/>
            <person name="Morin E."/>
            <person name="Salamov A."/>
            <person name="Lipzen A."/>
            <person name="Mereny Z."/>
            <person name="Hegedus B."/>
            <person name="Baldrian P."/>
            <person name="Stursova M."/>
            <person name="Weitz H."/>
            <person name="Taylor A."/>
            <person name="Grigoriev I.V."/>
            <person name="Nagy L.G."/>
            <person name="Martin F."/>
            <person name="Kauserud H."/>
        </authorList>
    </citation>
    <scope>NUCLEOTIDE SEQUENCE</scope>
    <source>
        <strain evidence="2">CBHHK067</strain>
    </source>
</reference>
<dbReference type="Proteomes" id="UP001221757">
    <property type="component" value="Unassembled WGS sequence"/>
</dbReference>